<dbReference type="STRING" id="1823756.A4H34_09810"/>
<evidence type="ECO:0000313" key="2">
    <source>
        <dbReference type="EMBL" id="OAP85379.1"/>
    </source>
</evidence>
<feature type="compositionally biased region" description="Gly residues" evidence="1">
    <location>
        <begin position="35"/>
        <end position="52"/>
    </location>
</feature>
<sequence length="67" mass="6794">MSRGAVAKLNVSLDQGSRDVKDTDEQEGPKYGKDLGSGGSPGKDGGSGGDGGSAPSKDPKIDFDKLR</sequence>
<dbReference type="EMBL" id="LVZK01000003">
    <property type="protein sequence ID" value="OAP85379.1"/>
    <property type="molecule type" value="Genomic_DNA"/>
</dbReference>
<evidence type="ECO:0000256" key="1">
    <source>
        <dbReference type="SAM" id="MobiDB-lite"/>
    </source>
</evidence>
<proteinExistence type="predicted"/>
<feature type="region of interest" description="Disordered" evidence="1">
    <location>
        <begin position="1"/>
        <end position="67"/>
    </location>
</feature>
<comment type="caution">
    <text evidence="2">The sequence shown here is derived from an EMBL/GenBank/DDBJ whole genome shotgun (WGS) entry which is preliminary data.</text>
</comment>
<name>A0A179B234_9ACTO</name>
<dbReference type="AlphaFoldDB" id="A0A179B234"/>
<reference evidence="2 3" key="1">
    <citation type="submission" date="2016-04" db="EMBL/GenBank/DDBJ databases">
        <title>Peptidophaga gingivicola gen. nov., sp. nov., isolated from human subgingival plaque.</title>
        <authorList>
            <person name="Beall C.J."/>
            <person name="Mokrzan E.M."/>
            <person name="Griffen A.L."/>
            <person name="Leys E.J."/>
        </authorList>
    </citation>
    <scope>NUCLEOTIDE SEQUENCE [LARGE SCALE GENOMIC DNA]</scope>
    <source>
        <strain evidence="2 3">BA112</strain>
    </source>
</reference>
<accession>A0A179B234</accession>
<keyword evidence="3" id="KW-1185">Reference proteome</keyword>
<evidence type="ECO:0000313" key="3">
    <source>
        <dbReference type="Proteomes" id="UP000078368"/>
    </source>
</evidence>
<dbReference type="Proteomes" id="UP000078368">
    <property type="component" value="Unassembled WGS sequence"/>
</dbReference>
<gene>
    <name evidence="2" type="ORF">A4H34_09810</name>
</gene>
<protein>
    <submittedName>
        <fullName evidence="2">Uncharacterized protein</fullName>
    </submittedName>
</protein>
<feature type="compositionally biased region" description="Basic and acidic residues" evidence="1">
    <location>
        <begin position="16"/>
        <end position="33"/>
    </location>
</feature>
<feature type="compositionally biased region" description="Basic and acidic residues" evidence="1">
    <location>
        <begin position="57"/>
        <end position="67"/>
    </location>
</feature>
<organism evidence="2 3">
    <name type="scientific">Peptidiphaga gingivicola</name>
    <dbReference type="NCBI Taxonomy" id="2741497"/>
    <lineage>
        <taxon>Bacteria</taxon>
        <taxon>Bacillati</taxon>
        <taxon>Actinomycetota</taxon>
        <taxon>Actinomycetes</taxon>
        <taxon>Actinomycetales</taxon>
        <taxon>Actinomycetaceae</taxon>
        <taxon>Peptidiphaga</taxon>
    </lineage>
</organism>